<dbReference type="Proteomes" id="UP000092651">
    <property type="component" value="Unassembled WGS sequence"/>
</dbReference>
<protein>
    <submittedName>
        <fullName evidence="2">Uncharacterized protein</fullName>
    </submittedName>
</protein>
<name>A0A1B8ZY16_9FLAO</name>
<evidence type="ECO:0000256" key="1">
    <source>
        <dbReference type="SAM" id="Coils"/>
    </source>
</evidence>
<gene>
    <name evidence="2" type="ORF">BBI01_07105</name>
</gene>
<sequence>MQGIEPKVHTSLTSRMEYFRVVLQEAVDETDSQTSDILVKISELDELYKDYLLNKRNLEKSIRNYREYHDDLRKKLTTRLRELRKKPKRNNGNT</sequence>
<dbReference type="AlphaFoldDB" id="A0A1B8ZY16"/>
<proteinExistence type="predicted"/>
<keyword evidence="1" id="KW-0175">Coiled coil</keyword>
<feature type="coiled-coil region" evidence="1">
    <location>
        <begin position="41"/>
        <end position="75"/>
    </location>
</feature>
<dbReference type="RefSeq" id="WP_065394112.1">
    <property type="nucleotide sequence ID" value="NZ_MAYH01000012.1"/>
</dbReference>
<dbReference type="EMBL" id="MAYH01000012">
    <property type="protein sequence ID" value="OCA76444.1"/>
    <property type="molecule type" value="Genomic_DNA"/>
</dbReference>
<keyword evidence="3" id="KW-1185">Reference proteome</keyword>
<evidence type="ECO:0000313" key="2">
    <source>
        <dbReference type="EMBL" id="OCA76444.1"/>
    </source>
</evidence>
<dbReference type="OrthoDB" id="1273940at2"/>
<comment type="caution">
    <text evidence="2">The sequence shown here is derived from an EMBL/GenBank/DDBJ whole genome shotgun (WGS) entry which is preliminary data.</text>
</comment>
<organism evidence="2 3">
    <name type="scientific">Chryseobacterium artocarpi</name>
    <dbReference type="NCBI Taxonomy" id="1414727"/>
    <lineage>
        <taxon>Bacteria</taxon>
        <taxon>Pseudomonadati</taxon>
        <taxon>Bacteroidota</taxon>
        <taxon>Flavobacteriia</taxon>
        <taxon>Flavobacteriales</taxon>
        <taxon>Weeksellaceae</taxon>
        <taxon>Chryseobacterium group</taxon>
        <taxon>Chryseobacterium</taxon>
    </lineage>
</organism>
<accession>A0A1B8ZY16</accession>
<evidence type="ECO:0000313" key="3">
    <source>
        <dbReference type="Proteomes" id="UP000092651"/>
    </source>
</evidence>
<reference evidence="2 3" key="1">
    <citation type="submission" date="2016-07" db="EMBL/GenBank/DDBJ databases">
        <authorList>
            <person name="Jeong J.-J."/>
            <person name="Kim D.W."/>
            <person name="Sang M.K."/>
            <person name="Choi I.-G."/>
            <person name="Kim K.D."/>
        </authorList>
    </citation>
    <scope>NUCLEOTIDE SEQUENCE [LARGE SCALE GENOMIC DNA]</scope>
    <source>
        <strain evidence="2 3">UTM-3</strain>
    </source>
</reference>